<sequence>MQYQYVAWRESGLNTALSHKLEHFHFLPVVVRLALACLS</sequence>
<name>V6F3B5_MAGGM</name>
<evidence type="ECO:0000313" key="2">
    <source>
        <dbReference type="Proteomes" id="UP000018922"/>
    </source>
</evidence>
<dbReference type="HOGENOM" id="CLU_3312344_0_0_5"/>
<gene>
    <name evidence="1" type="ordered locus">MGMSRv2__2662</name>
</gene>
<dbReference type="AlphaFoldDB" id="V6F3B5"/>
<dbReference type="KEGG" id="mgy:MGMSRv2__2662"/>
<dbReference type="Proteomes" id="UP000018922">
    <property type="component" value="Chromosome I"/>
</dbReference>
<evidence type="ECO:0000313" key="1">
    <source>
        <dbReference type="EMBL" id="CDK99877.1"/>
    </source>
</evidence>
<keyword evidence="2" id="KW-1185">Reference proteome</keyword>
<dbReference type="EMBL" id="HG794546">
    <property type="protein sequence ID" value="CDK99877.1"/>
    <property type="molecule type" value="Genomic_DNA"/>
</dbReference>
<protein>
    <submittedName>
        <fullName evidence="1">Uncharacterized protein</fullName>
    </submittedName>
</protein>
<accession>V6F3B5</accession>
<organism evidence="1 2">
    <name type="scientific">Magnetospirillum gryphiswaldense (strain DSM 6361 / JCM 21280 / NBRC 15271 / MSR-1)</name>
    <dbReference type="NCBI Taxonomy" id="431944"/>
    <lineage>
        <taxon>Bacteria</taxon>
        <taxon>Pseudomonadati</taxon>
        <taxon>Pseudomonadota</taxon>
        <taxon>Alphaproteobacteria</taxon>
        <taxon>Rhodospirillales</taxon>
        <taxon>Rhodospirillaceae</taxon>
        <taxon>Magnetospirillum</taxon>
    </lineage>
</organism>
<proteinExistence type="predicted"/>
<reference evidence="1 2" key="1">
    <citation type="journal article" date="2014" name="Genome Announc.">
        <title>Complete genome sequence of Magnetospirillum gryphiswaldense MSR-1.</title>
        <authorList>
            <person name="Wang X."/>
            <person name="Wang Q."/>
            <person name="Zhang W."/>
            <person name="Wang Y."/>
            <person name="Li L."/>
            <person name="Wen T."/>
            <person name="Zhang T."/>
            <person name="Zhang Y."/>
            <person name="Xu J."/>
            <person name="Hu J."/>
            <person name="Li S."/>
            <person name="Liu L."/>
            <person name="Liu J."/>
            <person name="Jiang W."/>
            <person name="Tian J."/>
            <person name="Li Y."/>
            <person name="Schuler D."/>
            <person name="Wang L."/>
            <person name="Li J."/>
        </authorList>
    </citation>
    <scope>NUCLEOTIDE SEQUENCE [LARGE SCALE GENOMIC DNA]</scope>
    <source>
        <strain evidence="2">DSM 6361 / JCM 21280 / NBRC 15271 / MSR-1</strain>
    </source>
</reference>